<gene>
    <name evidence="3" type="ORF">ACFSDE_19625</name>
</gene>
<feature type="transmembrane region" description="Helical" evidence="2">
    <location>
        <begin position="155"/>
        <end position="174"/>
    </location>
</feature>
<evidence type="ECO:0000256" key="1">
    <source>
        <dbReference type="SAM" id="MobiDB-lite"/>
    </source>
</evidence>
<sequence length="229" mass="23140">MALGAGIALQSLSVSVAGAVVLVGGGVASLLGGIMYDAGSGADPADEVEQVRENDVHEGTYPGETIDDEAARRDAAETAHATRARLEAGPVTRPAVGPAAGWILFGLAAFVVLSQPWFIDNSAVGRDTALRDGGFAVVVGLVGVWVANASGRHRVALLVSTVAGLGLVASGLLAEHAWPRTAGLEVAVGVLVTGVSLAGLARPGPTLNAGRHRGRRARSAHSSGRRRPA</sequence>
<dbReference type="RefSeq" id="WP_343921238.1">
    <property type="nucleotide sequence ID" value="NZ_BAAAJT010000003.1"/>
</dbReference>
<feature type="region of interest" description="Disordered" evidence="1">
    <location>
        <begin position="204"/>
        <end position="229"/>
    </location>
</feature>
<organism evidence="3 4">
    <name type="scientific">Nocardioides aestuarii</name>
    <dbReference type="NCBI Taxonomy" id="252231"/>
    <lineage>
        <taxon>Bacteria</taxon>
        <taxon>Bacillati</taxon>
        <taxon>Actinomycetota</taxon>
        <taxon>Actinomycetes</taxon>
        <taxon>Propionibacteriales</taxon>
        <taxon>Nocardioidaceae</taxon>
        <taxon>Nocardioides</taxon>
    </lineage>
</organism>
<dbReference type="Proteomes" id="UP001597351">
    <property type="component" value="Unassembled WGS sequence"/>
</dbReference>
<feature type="transmembrane region" description="Helical" evidence="2">
    <location>
        <begin position="12"/>
        <end position="36"/>
    </location>
</feature>
<feature type="compositionally biased region" description="Basic residues" evidence="1">
    <location>
        <begin position="210"/>
        <end position="229"/>
    </location>
</feature>
<comment type="caution">
    <text evidence="3">The sequence shown here is derived from an EMBL/GenBank/DDBJ whole genome shotgun (WGS) entry which is preliminary data.</text>
</comment>
<name>A0ABW4TSR1_9ACTN</name>
<keyword evidence="2" id="KW-1133">Transmembrane helix</keyword>
<proteinExistence type="predicted"/>
<feature type="transmembrane region" description="Helical" evidence="2">
    <location>
        <begin position="181"/>
        <end position="201"/>
    </location>
</feature>
<feature type="transmembrane region" description="Helical" evidence="2">
    <location>
        <begin position="99"/>
        <end position="118"/>
    </location>
</feature>
<evidence type="ECO:0000313" key="4">
    <source>
        <dbReference type="Proteomes" id="UP001597351"/>
    </source>
</evidence>
<dbReference type="EMBL" id="JBHUGD010000004">
    <property type="protein sequence ID" value="MFD1949023.1"/>
    <property type="molecule type" value="Genomic_DNA"/>
</dbReference>
<protein>
    <submittedName>
        <fullName evidence="3">Uncharacterized protein</fullName>
    </submittedName>
</protein>
<keyword evidence="2" id="KW-0472">Membrane</keyword>
<keyword evidence="2" id="KW-0812">Transmembrane</keyword>
<reference evidence="4" key="1">
    <citation type="journal article" date="2019" name="Int. J. Syst. Evol. Microbiol.">
        <title>The Global Catalogue of Microorganisms (GCM) 10K type strain sequencing project: providing services to taxonomists for standard genome sequencing and annotation.</title>
        <authorList>
            <consortium name="The Broad Institute Genomics Platform"/>
            <consortium name="The Broad Institute Genome Sequencing Center for Infectious Disease"/>
            <person name="Wu L."/>
            <person name="Ma J."/>
        </authorList>
    </citation>
    <scope>NUCLEOTIDE SEQUENCE [LARGE SCALE GENOMIC DNA]</scope>
    <source>
        <strain evidence="4">CGMCC 1.12477</strain>
    </source>
</reference>
<evidence type="ECO:0000313" key="3">
    <source>
        <dbReference type="EMBL" id="MFD1949023.1"/>
    </source>
</evidence>
<keyword evidence="4" id="KW-1185">Reference proteome</keyword>
<evidence type="ECO:0000256" key="2">
    <source>
        <dbReference type="SAM" id="Phobius"/>
    </source>
</evidence>
<accession>A0ABW4TSR1</accession>
<feature type="transmembrane region" description="Helical" evidence="2">
    <location>
        <begin position="130"/>
        <end position="149"/>
    </location>
</feature>